<reference evidence="1 2" key="1">
    <citation type="submission" date="2018-01" db="EMBL/GenBank/DDBJ databases">
        <title>Complete genome sequence of Bacteriovorax stolpii DSM12778.</title>
        <authorList>
            <person name="Tang B."/>
            <person name="Chang J."/>
        </authorList>
    </citation>
    <scope>NUCLEOTIDE SEQUENCE [LARGE SCALE GENOMIC DNA]</scope>
    <source>
        <strain evidence="1 2">DSM 12778</strain>
    </source>
</reference>
<name>A0A2K9NNS1_BACTC</name>
<dbReference type="AlphaFoldDB" id="A0A2K9NNS1"/>
<dbReference type="KEGG" id="bsto:C0V70_03405"/>
<dbReference type="RefSeq" id="WP_102242465.1">
    <property type="nucleotide sequence ID" value="NZ_CP025704.1"/>
</dbReference>
<evidence type="ECO:0000313" key="2">
    <source>
        <dbReference type="Proteomes" id="UP000235584"/>
    </source>
</evidence>
<accession>A0A2K9NNS1</accession>
<evidence type="ECO:0000313" key="1">
    <source>
        <dbReference type="EMBL" id="AUN97170.1"/>
    </source>
</evidence>
<keyword evidence="2" id="KW-1185">Reference proteome</keyword>
<sequence length="312" mass="36505">MSDQQIILENSFWKFLVSLEELKEKKELVLFCSSLAIDEDTLTTYCEFLARFKVAAFRDAEYIYPLKEQCRIKMEFTLAEWLALQAVVPKDSQATAYFQQIVQDKMKMAQLAHAQFSLYKAPKGTPVEFTSFEMLKKKIDYDIICRKSMKVKFFTEKECDVFPHRQVYLDGVLCVVGENISDKTLVYFGLEDIKDVENLDLMYEPNLSQIEVNEFIGHLRLINGKEERLVLKIYSQDQSDLLPEHHFLGNPFVTSSTEGDMIWAATLEMCDDVFHWLYKMRDRIEVLDPGHIRKEFSHYCELKKESSNKKAS</sequence>
<organism evidence="1 2">
    <name type="scientific">Bacteriovorax stolpii</name>
    <name type="common">Bdellovibrio stolpii</name>
    <dbReference type="NCBI Taxonomy" id="960"/>
    <lineage>
        <taxon>Bacteria</taxon>
        <taxon>Pseudomonadati</taxon>
        <taxon>Bdellovibrionota</taxon>
        <taxon>Bacteriovoracia</taxon>
        <taxon>Bacteriovoracales</taxon>
        <taxon>Bacteriovoracaceae</taxon>
        <taxon>Bacteriovorax</taxon>
    </lineage>
</organism>
<dbReference type="Proteomes" id="UP000235584">
    <property type="component" value="Chromosome"/>
</dbReference>
<gene>
    <name evidence="1" type="ORF">C0V70_03405</name>
</gene>
<dbReference type="EMBL" id="CP025704">
    <property type="protein sequence ID" value="AUN97170.1"/>
    <property type="molecule type" value="Genomic_DNA"/>
</dbReference>
<proteinExistence type="predicted"/>
<protein>
    <submittedName>
        <fullName evidence="1">Uncharacterized protein</fullName>
    </submittedName>
</protein>